<evidence type="ECO:0000259" key="6">
    <source>
        <dbReference type="PROSITE" id="PS50089"/>
    </source>
</evidence>
<dbReference type="Proteomes" id="UP000239899">
    <property type="component" value="Unassembled WGS sequence"/>
</dbReference>
<dbReference type="PROSITE" id="PS00518">
    <property type="entry name" value="ZF_RING_1"/>
    <property type="match status" value="1"/>
</dbReference>
<proteinExistence type="predicted"/>
<dbReference type="InterPro" id="IPR001841">
    <property type="entry name" value="Znf_RING"/>
</dbReference>
<feature type="region of interest" description="Disordered" evidence="5">
    <location>
        <begin position="1"/>
        <end position="38"/>
    </location>
</feature>
<gene>
    <name evidence="7" type="ORF">C2E21_7903</name>
</gene>
<keyword evidence="8" id="KW-1185">Reference proteome</keyword>
<dbReference type="OrthoDB" id="6105938at2759"/>
<dbReference type="AlphaFoldDB" id="A0A2P6TGF0"/>
<evidence type="ECO:0000256" key="3">
    <source>
        <dbReference type="ARBA" id="ARBA00022833"/>
    </source>
</evidence>
<organism evidence="7 8">
    <name type="scientific">Chlorella sorokiniana</name>
    <name type="common">Freshwater green alga</name>
    <dbReference type="NCBI Taxonomy" id="3076"/>
    <lineage>
        <taxon>Eukaryota</taxon>
        <taxon>Viridiplantae</taxon>
        <taxon>Chlorophyta</taxon>
        <taxon>core chlorophytes</taxon>
        <taxon>Trebouxiophyceae</taxon>
        <taxon>Chlorellales</taxon>
        <taxon>Chlorellaceae</taxon>
        <taxon>Chlorella clade</taxon>
        <taxon>Chlorella</taxon>
    </lineage>
</organism>
<keyword evidence="3" id="KW-0862">Zinc</keyword>
<dbReference type="SMART" id="SM00184">
    <property type="entry name" value="RING"/>
    <property type="match status" value="1"/>
</dbReference>
<reference evidence="7 8" key="1">
    <citation type="journal article" date="2018" name="Plant J.">
        <title>Genome sequences of Chlorella sorokiniana UTEX 1602 and Micractinium conductrix SAG 241.80: implications to maltose excretion by a green alga.</title>
        <authorList>
            <person name="Arriola M.B."/>
            <person name="Velmurugan N."/>
            <person name="Zhang Y."/>
            <person name="Plunkett M.H."/>
            <person name="Hondzo H."/>
            <person name="Barney B.M."/>
        </authorList>
    </citation>
    <scope>NUCLEOTIDE SEQUENCE [LARGE SCALE GENOMIC DNA]</scope>
    <source>
        <strain evidence="8">UTEX 1602</strain>
    </source>
</reference>
<evidence type="ECO:0000256" key="1">
    <source>
        <dbReference type="ARBA" id="ARBA00022723"/>
    </source>
</evidence>
<feature type="compositionally biased region" description="Low complexity" evidence="5">
    <location>
        <begin position="1"/>
        <end position="26"/>
    </location>
</feature>
<dbReference type="EMBL" id="LHPG02000017">
    <property type="protein sequence ID" value="PRW33189.1"/>
    <property type="molecule type" value="Genomic_DNA"/>
</dbReference>
<evidence type="ECO:0000256" key="4">
    <source>
        <dbReference type="PROSITE-ProRule" id="PRU00175"/>
    </source>
</evidence>
<evidence type="ECO:0000256" key="2">
    <source>
        <dbReference type="ARBA" id="ARBA00022771"/>
    </source>
</evidence>
<feature type="domain" description="RING-type" evidence="6">
    <location>
        <begin position="70"/>
        <end position="106"/>
    </location>
</feature>
<evidence type="ECO:0000313" key="8">
    <source>
        <dbReference type="Proteomes" id="UP000239899"/>
    </source>
</evidence>
<keyword evidence="1" id="KW-0479">Metal-binding</keyword>
<accession>A0A2P6TGF0</accession>
<comment type="caution">
    <text evidence="7">The sequence shown here is derived from an EMBL/GenBank/DDBJ whole genome shotgun (WGS) entry which is preliminary data.</text>
</comment>
<dbReference type="Pfam" id="PF14634">
    <property type="entry name" value="zf-RING_5"/>
    <property type="match status" value="1"/>
</dbReference>
<evidence type="ECO:0000256" key="5">
    <source>
        <dbReference type="SAM" id="MobiDB-lite"/>
    </source>
</evidence>
<protein>
    <submittedName>
        <fullName evidence="7">RING zinc finger</fullName>
    </submittedName>
</protein>
<sequence length="116" mass="11975">MRALLGDAAGDAAGSSSGGQAADGAGPSNAAGPSTSSNAQQVLKLAAAAVRQLAKGKRPAEPTAPAIPECSICMERLVCMAGPCGHLVCEECAEKDQIKRYCPDCRKRHTLYKLYL</sequence>
<dbReference type="SUPFAM" id="SSF57850">
    <property type="entry name" value="RING/U-box"/>
    <property type="match status" value="1"/>
</dbReference>
<evidence type="ECO:0000313" key="7">
    <source>
        <dbReference type="EMBL" id="PRW33189.1"/>
    </source>
</evidence>
<dbReference type="GO" id="GO:0008270">
    <property type="term" value="F:zinc ion binding"/>
    <property type="evidence" value="ECO:0007669"/>
    <property type="project" value="UniProtKB-KW"/>
</dbReference>
<dbReference type="PROSITE" id="PS50089">
    <property type="entry name" value="ZF_RING_2"/>
    <property type="match status" value="1"/>
</dbReference>
<keyword evidence="2 4" id="KW-0863">Zinc-finger</keyword>
<name>A0A2P6TGF0_CHLSO</name>
<dbReference type="InterPro" id="IPR017907">
    <property type="entry name" value="Znf_RING_CS"/>
</dbReference>
<dbReference type="Gene3D" id="3.30.40.10">
    <property type="entry name" value="Zinc/RING finger domain, C3HC4 (zinc finger)"/>
    <property type="match status" value="1"/>
</dbReference>
<dbReference type="InterPro" id="IPR013083">
    <property type="entry name" value="Znf_RING/FYVE/PHD"/>
</dbReference>